<evidence type="ECO:0000313" key="2">
    <source>
        <dbReference type="EMBL" id="SFP47459.1"/>
    </source>
</evidence>
<evidence type="ECO:0000313" key="3">
    <source>
        <dbReference type="Proteomes" id="UP000199306"/>
    </source>
</evidence>
<gene>
    <name evidence="2" type="ORF">SAMN04515674_103276</name>
</gene>
<feature type="transmembrane region" description="Helical" evidence="1">
    <location>
        <begin position="274"/>
        <end position="292"/>
    </location>
</feature>
<dbReference type="EMBL" id="FOXH01000003">
    <property type="protein sequence ID" value="SFP47459.1"/>
    <property type="molecule type" value="Genomic_DNA"/>
</dbReference>
<feature type="transmembrane region" description="Helical" evidence="1">
    <location>
        <begin position="7"/>
        <end position="24"/>
    </location>
</feature>
<dbReference type="Proteomes" id="UP000199306">
    <property type="component" value="Unassembled WGS sequence"/>
</dbReference>
<evidence type="ECO:0000256" key="1">
    <source>
        <dbReference type="SAM" id="Phobius"/>
    </source>
</evidence>
<keyword evidence="3" id="KW-1185">Reference proteome</keyword>
<evidence type="ECO:0008006" key="4">
    <source>
        <dbReference type="Google" id="ProtNLM"/>
    </source>
</evidence>
<name>A0A1I5QMG8_9BACT</name>
<keyword evidence="1" id="KW-0812">Transmembrane</keyword>
<dbReference type="RefSeq" id="WP_092014428.1">
    <property type="nucleotide sequence ID" value="NZ_FOXH01000003.1"/>
</dbReference>
<protein>
    <recommendedName>
        <fullName evidence="4">DUF4350 domain-containing protein</fullName>
    </recommendedName>
</protein>
<proteinExistence type="predicted"/>
<keyword evidence="1" id="KW-1133">Transmembrane helix</keyword>
<dbReference type="OrthoDB" id="1111222at2"/>
<organism evidence="2 3">
    <name type="scientific">Pseudarcicella hirudinis</name>
    <dbReference type="NCBI Taxonomy" id="1079859"/>
    <lineage>
        <taxon>Bacteria</taxon>
        <taxon>Pseudomonadati</taxon>
        <taxon>Bacteroidota</taxon>
        <taxon>Cytophagia</taxon>
        <taxon>Cytophagales</taxon>
        <taxon>Flectobacillaceae</taxon>
        <taxon>Pseudarcicella</taxon>
    </lineage>
</organism>
<reference evidence="2 3" key="1">
    <citation type="submission" date="2016-10" db="EMBL/GenBank/DDBJ databases">
        <authorList>
            <person name="de Groot N.N."/>
        </authorList>
    </citation>
    <scope>NUCLEOTIDE SEQUENCE [LARGE SCALE GENOMIC DNA]</scope>
    <source>
        <strain evidence="3">E92,LMG 26720,CCM 7988</strain>
    </source>
</reference>
<accession>A0A1I5QMG8</accession>
<sequence>MKSTKTYLIILVVTIVGFVLVEMYRPEPTDWSQTFSDKDKIPYGSELLYKLLTDVFPNQKITDSKVPFYSRGVEKPYPGKSNYLYVYQVFRTDSIGLNRLMNYVSSGNQAFIAAEGFEKLGDSLHIETDYAIMKKLTDSLSLSFSNPQLGKTAYPMTLQSAAVSFSLKDSSKVTVLGRNSAGNINFIRIPFGKGFFYLHSVPAAFTNYYLVKGKNAEYAFRALSYLPVQETHWDEFVNIIHLNMKMRQIGKSRSYVSSPDYDDSPLRFIVSQPALRWAYYLSIFGLFLYVVFEAKRRQRIIPLIEAPANASLEFVETIGQLYFKSNNHKNIAGKKISHFLAFIRTKFFIRTIELDQDFRNELSIKSGVGITEIDEIFDQIDKVSVSEKLTEKELLTLNERIEGFYKNSK</sequence>
<keyword evidence="1" id="KW-0472">Membrane</keyword>
<dbReference type="STRING" id="1079859.SAMN04515674_103276"/>
<dbReference type="AlphaFoldDB" id="A0A1I5QMG8"/>